<reference evidence="8 9" key="1">
    <citation type="submission" date="2015-10" db="EMBL/GenBank/DDBJ databases">
        <title>Full genome of DAOMC 229536 Phialocephala scopiformis, a fungal endophyte of spruce producing the potent anti-insectan compound rugulosin.</title>
        <authorList>
            <consortium name="DOE Joint Genome Institute"/>
            <person name="Walker A.K."/>
            <person name="Frasz S.L."/>
            <person name="Seifert K.A."/>
            <person name="Miller J.D."/>
            <person name="Mondo S.J."/>
            <person name="Labutti K."/>
            <person name="Lipzen A."/>
            <person name="Dockter R."/>
            <person name="Kennedy M."/>
            <person name="Grigoriev I.V."/>
            <person name="Spatafora J.W."/>
        </authorList>
    </citation>
    <scope>NUCLEOTIDE SEQUENCE [LARGE SCALE GENOMIC DNA]</scope>
    <source>
        <strain evidence="8 9">CBS 120377</strain>
    </source>
</reference>
<feature type="transmembrane region" description="Helical" evidence="6">
    <location>
        <begin position="131"/>
        <end position="154"/>
    </location>
</feature>
<dbReference type="InParanoid" id="A0A194X9M8"/>
<keyword evidence="2 6" id="KW-0812">Transmembrane</keyword>
<feature type="domain" description="Rhodopsin" evidence="7">
    <location>
        <begin position="34"/>
        <end position="269"/>
    </location>
</feature>
<dbReference type="Pfam" id="PF20684">
    <property type="entry name" value="Fung_rhodopsin"/>
    <property type="match status" value="1"/>
</dbReference>
<evidence type="ECO:0000256" key="6">
    <source>
        <dbReference type="SAM" id="Phobius"/>
    </source>
</evidence>
<feature type="transmembrane region" description="Helical" evidence="6">
    <location>
        <begin position="51"/>
        <end position="73"/>
    </location>
</feature>
<evidence type="ECO:0000256" key="2">
    <source>
        <dbReference type="ARBA" id="ARBA00022692"/>
    </source>
</evidence>
<dbReference type="OrthoDB" id="444631at2759"/>
<feature type="transmembrane region" description="Helical" evidence="6">
    <location>
        <begin position="12"/>
        <end position="30"/>
    </location>
</feature>
<evidence type="ECO:0000256" key="5">
    <source>
        <dbReference type="ARBA" id="ARBA00038359"/>
    </source>
</evidence>
<dbReference type="AlphaFoldDB" id="A0A194X9M8"/>
<organism evidence="8 9">
    <name type="scientific">Mollisia scopiformis</name>
    <name type="common">Conifer needle endophyte fungus</name>
    <name type="synonym">Phialocephala scopiformis</name>
    <dbReference type="NCBI Taxonomy" id="149040"/>
    <lineage>
        <taxon>Eukaryota</taxon>
        <taxon>Fungi</taxon>
        <taxon>Dikarya</taxon>
        <taxon>Ascomycota</taxon>
        <taxon>Pezizomycotina</taxon>
        <taxon>Leotiomycetes</taxon>
        <taxon>Helotiales</taxon>
        <taxon>Mollisiaceae</taxon>
        <taxon>Mollisia</taxon>
    </lineage>
</organism>
<evidence type="ECO:0000256" key="1">
    <source>
        <dbReference type="ARBA" id="ARBA00004141"/>
    </source>
</evidence>
<evidence type="ECO:0000313" key="8">
    <source>
        <dbReference type="EMBL" id="KUJ16890.1"/>
    </source>
</evidence>
<sequence length="307" mass="34741">MGAIPEKGLVALTWIFTATALLLTAGRYGIRYRLRREFFRAFQLDDFFHGLACLALIGYMITSNLAFSLEYKIAADSSGFSSEEPTVDDLSRYFHFIIAISAIFWVVQYLVKLAFLAFYRSLFFISDGFMRAWWCVLVFTLVTFLANFISVFWSCGAPKNLYVVEKCSSLDSEIVIFRFVKMWCILNVLSDVAIMTLPLWMLKGTRLPIGQKVGVAVIFLLAFTDVIFDILRTLYTLRGGAVSIDILWDILELTIAIIISALPTYRSLLPGSSHKVSTSYKDLDNTGRQLKTKTASDGIVIKKQSYF</sequence>
<proteinExistence type="inferred from homology"/>
<dbReference type="KEGG" id="psco:LY89DRAFT_707319"/>
<evidence type="ECO:0000313" key="9">
    <source>
        <dbReference type="Proteomes" id="UP000070700"/>
    </source>
</evidence>
<dbReference type="PANTHER" id="PTHR33048:SF18">
    <property type="entry name" value="INTEGRAL MEMBRANE PROTEIN"/>
    <property type="match status" value="1"/>
</dbReference>
<feature type="transmembrane region" description="Helical" evidence="6">
    <location>
        <begin position="246"/>
        <end position="265"/>
    </location>
</feature>
<feature type="transmembrane region" description="Helical" evidence="6">
    <location>
        <begin position="93"/>
        <end position="119"/>
    </location>
</feature>
<name>A0A194X9M8_MOLSC</name>
<comment type="subcellular location">
    <subcellularLocation>
        <location evidence="1">Membrane</location>
        <topology evidence="1">Multi-pass membrane protein</topology>
    </subcellularLocation>
</comment>
<dbReference type="GO" id="GO:0016020">
    <property type="term" value="C:membrane"/>
    <property type="evidence" value="ECO:0007669"/>
    <property type="project" value="UniProtKB-SubCell"/>
</dbReference>
<feature type="transmembrane region" description="Helical" evidence="6">
    <location>
        <begin position="213"/>
        <end position="234"/>
    </location>
</feature>
<evidence type="ECO:0000256" key="3">
    <source>
        <dbReference type="ARBA" id="ARBA00022989"/>
    </source>
</evidence>
<protein>
    <recommendedName>
        <fullName evidence="7">Rhodopsin domain-containing protein</fullName>
    </recommendedName>
</protein>
<gene>
    <name evidence="8" type="ORF">LY89DRAFT_707319</name>
</gene>
<dbReference type="PANTHER" id="PTHR33048">
    <property type="entry name" value="PTH11-LIKE INTEGRAL MEMBRANE PROTEIN (AFU_ORTHOLOGUE AFUA_5G11245)"/>
    <property type="match status" value="1"/>
</dbReference>
<dbReference type="Proteomes" id="UP000070700">
    <property type="component" value="Unassembled WGS sequence"/>
</dbReference>
<keyword evidence="9" id="KW-1185">Reference proteome</keyword>
<comment type="similarity">
    <text evidence="5">Belongs to the SAT4 family.</text>
</comment>
<feature type="transmembrane region" description="Helical" evidence="6">
    <location>
        <begin position="174"/>
        <end position="201"/>
    </location>
</feature>
<keyword evidence="3 6" id="KW-1133">Transmembrane helix</keyword>
<dbReference type="InterPro" id="IPR049326">
    <property type="entry name" value="Rhodopsin_dom_fungi"/>
</dbReference>
<dbReference type="GeneID" id="28827320"/>
<dbReference type="EMBL" id="KQ947415">
    <property type="protein sequence ID" value="KUJ16890.1"/>
    <property type="molecule type" value="Genomic_DNA"/>
</dbReference>
<accession>A0A194X9M8</accession>
<dbReference type="RefSeq" id="XP_018071245.1">
    <property type="nucleotide sequence ID" value="XM_018217594.1"/>
</dbReference>
<dbReference type="InterPro" id="IPR052337">
    <property type="entry name" value="SAT4-like"/>
</dbReference>
<keyword evidence="4 6" id="KW-0472">Membrane</keyword>
<evidence type="ECO:0000256" key="4">
    <source>
        <dbReference type="ARBA" id="ARBA00023136"/>
    </source>
</evidence>
<evidence type="ECO:0000259" key="7">
    <source>
        <dbReference type="Pfam" id="PF20684"/>
    </source>
</evidence>